<dbReference type="InterPro" id="IPR050417">
    <property type="entry name" value="Sugar_Epim/Isomerase"/>
</dbReference>
<dbReference type="AlphaFoldDB" id="A0AAI8AN23"/>
<dbReference type="InterPro" id="IPR004560">
    <property type="entry name" value="L-Ru-5P_3-Epase"/>
</dbReference>
<gene>
    <name evidence="4" type="ORF">MOS_515</name>
</gene>
<protein>
    <recommendedName>
        <fullName evidence="2">L-ribulose-5-phosphate 3-epimerase</fullName>
    </recommendedName>
</protein>
<evidence type="ECO:0000256" key="1">
    <source>
        <dbReference type="ARBA" id="ARBA00023235"/>
    </source>
</evidence>
<dbReference type="NCBIfam" id="TIGR00542">
    <property type="entry name" value="hxl6Piso_put"/>
    <property type="match status" value="1"/>
</dbReference>
<evidence type="ECO:0000313" key="5">
    <source>
        <dbReference type="Proteomes" id="UP000009399"/>
    </source>
</evidence>
<reference evidence="4 5" key="1">
    <citation type="journal article" date="2013" name="Genome Announc.">
        <title>Complete Genome Sequence of Mycoplasma hyorhinis Strain SK76.</title>
        <authorList>
            <person name="Goodison S."/>
            <person name="Urquidi V."/>
            <person name="Kumar D."/>
            <person name="Reyes L."/>
            <person name="Rosser C.J."/>
        </authorList>
    </citation>
    <scope>NUCLEOTIDE SEQUENCE [LARGE SCALE GENOMIC DNA]</scope>
    <source>
        <strain evidence="4 5">SK76</strain>
    </source>
</reference>
<evidence type="ECO:0000259" key="3">
    <source>
        <dbReference type="Pfam" id="PF01261"/>
    </source>
</evidence>
<dbReference type="GeneID" id="93248617"/>
<dbReference type="GO" id="GO:0034015">
    <property type="term" value="F:L-ribulose-5-phosphate 3-epimerase activity"/>
    <property type="evidence" value="ECO:0007669"/>
    <property type="project" value="TreeGrafter"/>
</dbReference>
<dbReference type="Proteomes" id="UP000009399">
    <property type="component" value="Chromosome"/>
</dbReference>
<evidence type="ECO:0000256" key="2">
    <source>
        <dbReference type="NCBIfam" id="TIGR00542"/>
    </source>
</evidence>
<dbReference type="EMBL" id="CP003914">
    <property type="protein sequence ID" value="AFX74430.1"/>
    <property type="molecule type" value="Genomic_DNA"/>
</dbReference>
<dbReference type="GO" id="GO:0016861">
    <property type="term" value="F:intramolecular oxidoreductase activity, interconverting aldoses and ketoses"/>
    <property type="evidence" value="ECO:0007669"/>
    <property type="project" value="InterPro"/>
</dbReference>
<dbReference type="GO" id="GO:0019852">
    <property type="term" value="P:L-ascorbic acid metabolic process"/>
    <property type="evidence" value="ECO:0007669"/>
    <property type="project" value="TreeGrafter"/>
</dbReference>
<dbReference type="PANTHER" id="PTHR43489:SF1">
    <property type="entry name" value="L-RIBULOSE-5-PHOSPHATE 3-EPIMERASE SGBU-RELATED"/>
    <property type="match status" value="1"/>
</dbReference>
<dbReference type="InterPro" id="IPR036237">
    <property type="entry name" value="Xyl_isomerase-like_sf"/>
</dbReference>
<accession>A0AAI8AN23</accession>
<keyword evidence="1" id="KW-0413">Isomerase</keyword>
<dbReference type="NCBIfam" id="NF009688">
    <property type="entry name" value="PRK13209.1"/>
    <property type="match status" value="1"/>
</dbReference>
<dbReference type="Gene3D" id="3.20.20.150">
    <property type="entry name" value="Divalent-metal-dependent TIM barrel enzymes"/>
    <property type="match status" value="1"/>
</dbReference>
<name>A0AAI8AN23_MESHY</name>
<evidence type="ECO:0000313" key="4">
    <source>
        <dbReference type="EMBL" id="AFX74430.1"/>
    </source>
</evidence>
<dbReference type="RefSeq" id="WP_013302275.1">
    <property type="nucleotide sequence ID" value="NC_019552.1"/>
</dbReference>
<dbReference type="SUPFAM" id="SSF51658">
    <property type="entry name" value="Xylose isomerase-like"/>
    <property type="match status" value="1"/>
</dbReference>
<dbReference type="PANTHER" id="PTHR43489">
    <property type="entry name" value="ISOMERASE"/>
    <property type="match status" value="1"/>
</dbReference>
<dbReference type="InterPro" id="IPR013022">
    <property type="entry name" value="Xyl_isomerase-like_TIM-brl"/>
</dbReference>
<feature type="domain" description="Xylose isomerase-like TIM barrel" evidence="3">
    <location>
        <begin position="30"/>
        <end position="268"/>
    </location>
</feature>
<organism evidence="4 5">
    <name type="scientific">Mesomycoplasma hyorhinis SK76</name>
    <dbReference type="NCBI Taxonomy" id="1118964"/>
    <lineage>
        <taxon>Bacteria</taxon>
        <taxon>Bacillati</taxon>
        <taxon>Mycoplasmatota</taxon>
        <taxon>Mycoplasmoidales</taxon>
        <taxon>Metamycoplasmataceae</taxon>
        <taxon>Mesomycoplasma</taxon>
    </lineage>
</organism>
<dbReference type="Pfam" id="PF01261">
    <property type="entry name" value="AP_endonuc_2"/>
    <property type="match status" value="1"/>
</dbReference>
<sequence>MNLKNIDNKHFVGIYEKAIDKHYSFEQKIEIAKAAGFDFIELSVDESEEFAARLNWSNKQINLIKRKLDKEKFYINSMCLSLHRKYPFGSASAQTRQKALAIMEKALILAKKLGIRIIQLATYDVYYNPWHEKAEEYFIQSLKKAAKLAQKYSITLAFETMDTPFASTISRCLYLIKKVSMPNLFVYPDLGNLNRFSNDVENEIKLGQDQIVAFHFKDTLENTFKNVDFGKGDVDFVRSLKAIKSIDYQGPFLIEMWYKEKDFDSSKTLEQNKEAQVKNILKAREFFLDKLRKAYDA</sequence>
<dbReference type="NCBIfam" id="NF009689">
    <property type="entry name" value="PRK13210.1"/>
    <property type="match status" value="1"/>
</dbReference>
<proteinExistence type="predicted"/>
<dbReference type="KEGG" id="mhs:MOS_515"/>